<name>Q6AMD4_DESPS</name>
<dbReference type="AlphaFoldDB" id="Q6AMD4"/>
<dbReference type="HOGENOM" id="CLU_076318_1_1_7"/>
<dbReference type="Proteomes" id="UP000000602">
    <property type="component" value="Chromosome"/>
</dbReference>
<accession>Q6AMD4</accession>
<gene>
    <name evidence="1" type="ordered locus">DP1762</name>
</gene>
<dbReference type="KEGG" id="dps:DP1762"/>
<dbReference type="RefSeq" id="WP_011189003.1">
    <property type="nucleotide sequence ID" value="NC_006138.1"/>
</dbReference>
<dbReference type="PANTHER" id="PTHR30087">
    <property type="entry name" value="INNER MEMBRANE PROTEIN"/>
    <property type="match status" value="1"/>
</dbReference>
<dbReference type="EMBL" id="CR522870">
    <property type="protein sequence ID" value="CAG36491.1"/>
    <property type="molecule type" value="Genomic_DNA"/>
</dbReference>
<dbReference type="OrthoDB" id="495783at2"/>
<proteinExistence type="predicted"/>
<dbReference type="InterPro" id="IPR007553">
    <property type="entry name" value="2-thiour_desulf"/>
</dbReference>
<dbReference type="PANTHER" id="PTHR30087:SF1">
    <property type="entry name" value="HYPOTHETICAL CYTOSOLIC PROTEIN"/>
    <property type="match status" value="1"/>
</dbReference>
<protein>
    <recommendedName>
        <fullName evidence="3">DUF523 domain-containing protein</fullName>
    </recommendedName>
</protein>
<keyword evidence="2" id="KW-1185">Reference proteome</keyword>
<sequence length="134" mass="14308">MKTYLISACLVGLCTRYDNQCKKSAACMELLQDAIWIPVCPEQLGGLATPRSRADIVGGDGSDVLAGKAQVLTATGVDITEAFIKGAYQVLSILQQQNIDGIFFKAKSPSCGVVKKLGVTAALLQQHGYQPQEF</sequence>
<dbReference type="eggNOG" id="COG1683">
    <property type="taxonomic scope" value="Bacteria"/>
</dbReference>
<organism evidence="1 2">
    <name type="scientific">Desulfotalea psychrophila (strain LSv54 / DSM 12343)</name>
    <dbReference type="NCBI Taxonomy" id="177439"/>
    <lineage>
        <taxon>Bacteria</taxon>
        <taxon>Pseudomonadati</taxon>
        <taxon>Thermodesulfobacteriota</taxon>
        <taxon>Desulfobulbia</taxon>
        <taxon>Desulfobulbales</taxon>
        <taxon>Desulfocapsaceae</taxon>
        <taxon>Desulfotalea</taxon>
    </lineage>
</organism>
<reference evidence="2" key="1">
    <citation type="journal article" date="2004" name="Environ. Microbiol.">
        <title>The genome of Desulfotalea psychrophila, a sulfate-reducing bacterium from permanently cold Arctic sediments.</title>
        <authorList>
            <person name="Rabus R."/>
            <person name="Ruepp A."/>
            <person name="Frickey T."/>
            <person name="Rattei T."/>
            <person name="Fartmann B."/>
            <person name="Stark M."/>
            <person name="Bauer M."/>
            <person name="Zibat A."/>
            <person name="Lombardot T."/>
            <person name="Becker I."/>
            <person name="Amann J."/>
            <person name="Gellner K."/>
            <person name="Teeling H."/>
            <person name="Leuschner W.D."/>
            <person name="Gloeckner F.-O."/>
            <person name="Lupas A.N."/>
            <person name="Amann R."/>
            <person name="Klenk H.-P."/>
        </authorList>
    </citation>
    <scope>NUCLEOTIDE SEQUENCE [LARGE SCALE GENOMIC DNA]</scope>
    <source>
        <strain evidence="2">DSM 12343 / LSv54</strain>
    </source>
</reference>
<dbReference type="Pfam" id="PF04463">
    <property type="entry name" value="2-thiour_desulf"/>
    <property type="match status" value="1"/>
</dbReference>
<evidence type="ECO:0000313" key="2">
    <source>
        <dbReference type="Proteomes" id="UP000000602"/>
    </source>
</evidence>
<evidence type="ECO:0000313" key="1">
    <source>
        <dbReference type="EMBL" id="CAG36491.1"/>
    </source>
</evidence>
<evidence type="ECO:0008006" key="3">
    <source>
        <dbReference type="Google" id="ProtNLM"/>
    </source>
</evidence>